<dbReference type="Gene3D" id="3.40.50.410">
    <property type="entry name" value="von Willebrand factor, type A domain"/>
    <property type="match status" value="2"/>
</dbReference>
<dbReference type="Pfam" id="PF17206">
    <property type="entry name" value="SeqA_N"/>
    <property type="match status" value="1"/>
</dbReference>
<dbReference type="SUPFAM" id="SSF53300">
    <property type="entry name" value="vWA-like"/>
    <property type="match status" value="1"/>
</dbReference>
<dbReference type="STRING" id="266779.Meso_2084"/>
<keyword evidence="1" id="KW-1133">Transmembrane helix</keyword>
<accession>Q11GJ8</accession>
<name>Q11GJ8_CHESB</name>
<evidence type="ECO:0000313" key="3">
    <source>
        <dbReference type="EMBL" id="ABG63477.1"/>
    </source>
</evidence>
<dbReference type="eggNOG" id="COG4961">
    <property type="taxonomic scope" value="Bacteria"/>
</dbReference>
<dbReference type="Pfam" id="PF13400">
    <property type="entry name" value="Tad"/>
    <property type="match status" value="1"/>
</dbReference>
<dbReference type="InterPro" id="IPR033761">
    <property type="entry name" value="SeqA_N"/>
</dbReference>
<dbReference type="InterPro" id="IPR002035">
    <property type="entry name" value="VWF_A"/>
</dbReference>
<gene>
    <name evidence="3" type="ordered locus">Meso_2084</name>
</gene>
<dbReference type="HOGENOM" id="CLU_026005_0_0_5"/>
<reference evidence="3" key="1">
    <citation type="submission" date="2006-06" db="EMBL/GenBank/DDBJ databases">
        <title>Complete sequence of chromosome of Chelativorans sp. BNC1.</title>
        <authorList>
            <consortium name="US DOE Joint Genome Institute"/>
            <person name="Copeland A."/>
            <person name="Lucas S."/>
            <person name="Lapidus A."/>
            <person name="Barry K."/>
            <person name="Detter J.C."/>
            <person name="Glavina del Rio T."/>
            <person name="Hammon N."/>
            <person name="Israni S."/>
            <person name="Dalin E."/>
            <person name="Tice H."/>
            <person name="Pitluck S."/>
            <person name="Chertkov O."/>
            <person name="Brettin T."/>
            <person name="Bruce D."/>
            <person name="Han C."/>
            <person name="Tapia R."/>
            <person name="Gilna P."/>
            <person name="Schmutz J."/>
            <person name="Larimer F."/>
            <person name="Land M."/>
            <person name="Hauser L."/>
            <person name="Kyrpides N."/>
            <person name="Mikhailova N."/>
            <person name="Richardson P."/>
        </authorList>
    </citation>
    <scope>NUCLEOTIDE SEQUENCE</scope>
    <source>
        <strain evidence="3">BNC1</strain>
    </source>
</reference>
<protein>
    <recommendedName>
        <fullName evidence="2">VWFA domain-containing protein</fullName>
    </recommendedName>
</protein>
<feature type="transmembrane region" description="Helical" evidence="1">
    <location>
        <begin position="21"/>
        <end position="41"/>
    </location>
</feature>
<organism evidence="3">
    <name type="scientific">Chelativorans sp. (strain BNC1)</name>
    <dbReference type="NCBI Taxonomy" id="266779"/>
    <lineage>
        <taxon>Bacteria</taxon>
        <taxon>Pseudomonadati</taxon>
        <taxon>Pseudomonadota</taxon>
        <taxon>Alphaproteobacteria</taxon>
        <taxon>Hyphomicrobiales</taxon>
        <taxon>Phyllobacteriaceae</taxon>
        <taxon>Chelativorans</taxon>
    </lineage>
</organism>
<proteinExistence type="predicted"/>
<dbReference type="AlphaFoldDB" id="Q11GJ8"/>
<dbReference type="InterPro" id="IPR028087">
    <property type="entry name" value="Tad_N"/>
</dbReference>
<sequence precursor="true">MLSIRRLRSACSALCRDRRGNFAVILALSALPVFGAAGLAVDYTNMSRTRSELQNALDAAVLAVAQRGDKISDAEARSIAASFLTGNLSSAYKNMAVERNGTSVKLSAEATMPLSFGGLIGRKEATVGASSTADMAFAYYEIALVLDTTGSMRGGKLQAMKEAVNGLIDDLSSRVTDKERLKFALVPFASFVNVGPQFGPEFDRNGRIVPGTGADWLDLQGISPISQLDLLPGLSRFEVAHHLGQDWKGCVETRMPTSSSAYDVDDAPVVATDRYSLFVPTFAIDEPDGGRLYANNYIASNTSAFGNSAVAIARRLLRYGLDDAAQAALTGATNLIGLDIRPERWRKVEHEYSDGRGPAYGCLSRPITPLSNDYAALKREVSRFTADGNTNIMEGVAWGMRVLSPREPFTEGKEPASDVEKIMIVLTDGANNMGLSNNRNHALGSSYSSFGYLVEDRLTRERSQRRVTEEMNRRTLAACENAKREYTPSKEDDVTIYTIRLEEPDVATGTLLQECATGPGYYFDSPSRTQLNAIFKEIRDGITKLRLSF</sequence>
<evidence type="ECO:0000256" key="1">
    <source>
        <dbReference type="SAM" id="Phobius"/>
    </source>
</evidence>
<dbReference type="EMBL" id="CP000390">
    <property type="protein sequence ID" value="ABG63477.1"/>
    <property type="molecule type" value="Genomic_DNA"/>
</dbReference>
<dbReference type="OrthoDB" id="7522752at2"/>
<dbReference type="PROSITE" id="PS50234">
    <property type="entry name" value="VWFA"/>
    <property type="match status" value="1"/>
</dbReference>
<dbReference type="InterPro" id="IPR036465">
    <property type="entry name" value="vWFA_dom_sf"/>
</dbReference>
<dbReference type="KEGG" id="mes:Meso_2084"/>
<evidence type="ECO:0000259" key="2">
    <source>
        <dbReference type="PROSITE" id="PS50234"/>
    </source>
</evidence>
<keyword evidence="1" id="KW-0812">Transmembrane</keyword>
<dbReference type="CDD" id="cd00198">
    <property type="entry name" value="vWFA"/>
    <property type="match status" value="1"/>
</dbReference>
<keyword evidence="1" id="KW-0472">Membrane</keyword>
<feature type="domain" description="VWFA" evidence="2">
    <location>
        <begin position="141"/>
        <end position="190"/>
    </location>
</feature>